<feature type="transmembrane region" description="Helical" evidence="11">
    <location>
        <begin position="464"/>
        <end position="485"/>
    </location>
</feature>
<comment type="caution">
    <text evidence="12">The sequence shown here is derived from an EMBL/GenBank/DDBJ whole genome shotgun (WGS) entry which is preliminary data.</text>
</comment>
<feature type="transmembrane region" description="Helical" evidence="11">
    <location>
        <begin position="372"/>
        <end position="390"/>
    </location>
</feature>
<gene>
    <name evidence="12" type="primary">actP</name>
    <name evidence="12" type="ORF">EAY64_15615</name>
</gene>
<sequence length="530" mass="55381">MSPATVFFLLFIAASLLLTRRAARLTRSADDFYTAGGQLPAWQNGLALAGDFLSAAAFLGSIGMYLGQGYDSLVYAVGTLAGWPLLMLLLADKLRALGRYSVAEVVASRFDARSVRLMSIISSLTITLFYLIVQLVGAGKLLQLLFGLPYLAAVGLVVLLMVLQVGLGGMLATSWLQMTKAALMLLCALLLAGGVLQRFGYSAPALFAQVDRLSHGQALLPGKSLSDPLDALSLGLGLSLGLLGLPHILLRFFTVADGRAARHSVGWATGIVGLFFLLNIFIGYGALVLVGPAAPFHDAAGKLLGGGNMAALHLAALLGGPWLQALIAGVAFATILAVLAGLAMAGASAISHDLYALWLCRGQADPQREWQLSRLATLLLGVAAVLLSTLFQNLNIAFLVGLAFAIAASSNFPVLLLTLHWRGLTARGALAGGCCGMLAALGLIISGPTVWVGMLGHARPLFPYANPALFSIPLAFAAAWLASVLDKTPGRSIDAAQPRADTANQAPVSSGPAMQQTDWPPAQHRNRKTT</sequence>
<evidence type="ECO:0000313" key="12">
    <source>
        <dbReference type="EMBL" id="RMC94383.1"/>
    </source>
</evidence>
<feature type="transmembrane region" description="Helical" evidence="11">
    <location>
        <begin position="396"/>
        <end position="417"/>
    </location>
</feature>
<evidence type="ECO:0000256" key="10">
    <source>
        <dbReference type="SAM" id="MobiDB-lite"/>
    </source>
</evidence>
<accession>A0A454JFG3</accession>
<keyword evidence="5 11" id="KW-0812">Transmembrane</keyword>
<keyword evidence="4" id="KW-1003">Cell membrane</keyword>
<evidence type="ECO:0000256" key="6">
    <source>
        <dbReference type="ARBA" id="ARBA00022847"/>
    </source>
</evidence>
<dbReference type="InterPro" id="IPR038377">
    <property type="entry name" value="Na/Glc_symporter_sf"/>
</dbReference>
<dbReference type="GO" id="GO:0015123">
    <property type="term" value="F:acetate transmembrane transporter activity"/>
    <property type="evidence" value="ECO:0007669"/>
    <property type="project" value="TreeGrafter"/>
</dbReference>
<feature type="transmembrane region" description="Helical" evidence="11">
    <location>
        <begin position="46"/>
        <end position="66"/>
    </location>
</feature>
<dbReference type="Gene3D" id="1.20.1730.10">
    <property type="entry name" value="Sodium/glucose cotransporter"/>
    <property type="match status" value="1"/>
</dbReference>
<evidence type="ECO:0000256" key="9">
    <source>
        <dbReference type="RuleBase" id="RU362091"/>
    </source>
</evidence>
<dbReference type="GO" id="GO:0006847">
    <property type="term" value="P:plasma membrane acetate transport"/>
    <property type="evidence" value="ECO:0007669"/>
    <property type="project" value="TreeGrafter"/>
</dbReference>
<evidence type="ECO:0000256" key="2">
    <source>
        <dbReference type="ARBA" id="ARBA00006434"/>
    </source>
</evidence>
<feature type="transmembrane region" description="Helical" evidence="11">
    <location>
        <begin position="229"/>
        <end position="253"/>
    </location>
</feature>
<dbReference type="InterPro" id="IPR001734">
    <property type="entry name" value="Na/solute_symporter"/>
</dbReference>
<feature type="region of interest" description="Disordered" evidence="10">
    <location>
        <begin position="493"/>
        <end position="530"/>
    </location>
</feature>
<evidence type="ECO:0000256" key="11">
    <source>
        <dbReference type="SAM" id="Phobius"/>
    </source>
</evidence>
<dbReference type="GO" id="GO:0005886">
    <property type="term" value="C:plasma membrane"/>
    <property type="evidence" value="ECO:0007669"/>
    <property type="project" value="UniProtKB-SubCell"/>
</dbReference>
<comment type="subcellular location">
    <subcellularLocation>
        <location evidence="1">Cell membrane</location>
        <topology evidence="1">Multi-pass membrane protein</topology>
    </subcellularLocation>
</comment>
<evidence type="ECO:0000256" key="1">
    <source>
        <dbReference type="ARBA" id="ARBA00004651"/>
    </source>
</evidence>
<keyword evidence="8 11" id="KW-0472">Membrane</keyword>
<evidence type="ECO:0000256" key="7">
    <source>
        <dbReference type="ARBA" id="ARBA00022989"/>
    </source>
</evidence>
<dbReference type="Pfam" id="PF00474">
    <property type="entry name" value="SSF"/>
    <property type="match status" value="1"/>
</dbReference>
<feature type="transmembrane region" description="Helical" evidence="11">
    <location>
        <begin position="265"/>
        <end position="291"/>
    </location>
</feature>
<keyword evidence="6" id="KW-0769">Symport</keyword>
<feature type="transmembrane region" description="Helical" evidence="11">
    <location>
        <begin position="117"/>
        <end position="138"/>
    </location>
</feature>
<feature type="transmembrane region" description="Helical" evidence="11">
    <location>
        <begin position="329"/>
        <end position="351"/>
    </location>
</feature>
<keyword evidence="7 11" id="KW-1133">Transmembrane helix</keyword>
<dbReference type="PANTHER" id="PTHR48086:SF6">
    <property type="entry name" value="CATION_ACETATE SYMPORTER ACTP"/>
    <property type="match status" value="1"/>
</dbReference>
<proteinExistence type="inferred from homology"/>
<evidence type="ECO:0000313" key="13">
    <source>
        <dbReference type="Proteomes" id="UP000274139"/>
    </source>
</evidence>
<evidence type="ECO:0000256" key="5">
    <source>
        <dbReference type="ARBA" id="ARBA00022692"/>
    </source>
</evidence>
<evidence type="ECO:0000256" key="3">
    <source>
        <dbReference type="ARBA" id="ARBA00022448"/>
    </source>
</evidence>
<organism evidence="12 13">
    <name type="scientific">Aquitalea palustris</name>
    <dbReference type="NCBI Taxonomy" id="2480983"/>
    <lineage>
        <taxon>Bacteria</taxon>
        <taxon>Pseudomonadati</taxon>
        <taxon>Pseudomonadota</taxon>
        <taxon>Betaproteobacteria</taxon>
        <taxon>Neisseriales</taxon>
        <taxon>Chromobacteriaceae</taxon>
        <taxon>Aquitalea</taxon>
    </lineage>
</organism>
<reference evidence="12 13" key="1">
    <citation type="submission" date="2018-10" db="EMBL/GenBank/DDBJ databases">
        <title>Draft genome sequence of Aquitalea MWU14-2217 isolated from a wild cranberry bog in Provincetown, Massachusetts.</title>
        <authorList>
            <person name="Ebadzadsahrai G."/>
            <person name="Soby S."/>
        </authorList>
    </citation>
    <scope>NUCLEOTIDE SEQUENCE [LARGE SCALE GENOMIC DNA]</scope>
    <source>
        <strain evidence="12 13">MWU14-2217</strain>
    </source>
</reference>
<dbReference type="PROSITE" id="PS50283">
    <property type="entry name" value="NA_SOLUT_SYMP_3"/>
    <property type="match status" value="1"/>
</dbReference>
<feature type="compositionally biased region" description="Polar residues" evidence="10">
    <location>
        <begin position="502"/>
        <end position="518"/>
    </location>
</feature>
<dbReference type="GO" id="GO:0015293">
    <property type="term" value="F:symporter activity"/>
    <property type="evidence" value="ECO:0007669"/>
    <property type="project" value="UniProtKB-KW"/>
</dbReference>
<feature type="transmembrane region" description="Helical" evidence="11">
    <location>
        <begin position="73"/>
        <end position="91"/>
    </location>
</feature>
<dbReference type="OrthoDB" id="9764416at2"/>
<dbReference type="Proteomes" id="UP000274139">
    <property type="component" value="Unassembled WGS sequence"/>
</dbReference>
<feature type="transmembrane region" description="Helical" evidence="11">
    <location>
        <begin position="182"/>
        <end position="208"/>
    </location>
</feature>
<dbReference type="CDD" id="cd11480">
    <property type="entry name" value="SLC5sbd_u4"/>
    <property type="match status" value="1"/>
</dbReference>
<dbReference type="RefSeq" id="WP_103525670.1">
    <property type="nucleotide sequence ID" value="NZ_JAIZDC010000003.1"/>
</dbReference>
<feature type="transmembrane region" description="Helical" evidence="11">
    <location>
        <begin position="150"/>
        <end position="176"/>
    </location>
</feature>
<dbReference type="PANTHER" id="PTHR48086">
    <property type="entry name" value="SODIUM/PROLINE SYMPORTER-RELATED"/>
    <property type="match status" value="1"/>
</dbReference>
<comment type="similarity">
    <text evidence="2 9">Belongs to the sodium:solute symporter (SSF) (TC 2.A.21) family.</text>
</comment>
<dbReference type="EMBL" id="RFAR01000068">
    <property type="protein sequence ID" value="RMC94383.1"/>
    <property type="molecule type" value="Genomic_DNA"/>
</dbReference>
<dbReference type="InterPro" id="IPR050277">
    <property type="entry name" value="Sodium:Solute_Symporter"/>
</dbReference>
<name>A0A454JFG3_9NEIS</name>
<evidence type="ECO:0000256" key="4">
    <source>
        <dbReference type="ARBA" id="ARBA00022475"/>
    </source>
</evidence>
<evidence type="ECO:0000256" key="8">
    <source>
        <dbReference type="ARBA" id="ARBA00023136"/>
    </source>
</evidence>
<keyword evidence="3" id="KW-0813">Transport</keyword>
<feature type="transmembrane region" description="Helical" evidence="11">
    <location>
        <begin position="429"/>
        <end position="452"/>
    </location>
</feature>
<dbReference type="AlphaFoldDB" id="A0A454JFG3"/>
<keyword evidence="13" id="KW-1185">Reference proteome</keyword>
<protein>
    <submittedName>
        <fullName evidence="12">Cation/acetate symporter ActP</fullName>
    </submittedName>
</protein>